<reference evidence="1" key="2">
    <citation type="submission" date="2015-12" db="EMBL/GenBank/DDBJ databases">
        <authorList>
            <person name="Singh M.K."/>
            <person name="Fernando D.M."/>
            <person name="Kumar A."/>
        </authorList>
    </citation>
    <scope>NUCLEOTIDE SEQUENCE</scope>
    <source>
        <strain evidence="1">ATCC 17978-VU</strain>
    </source>
</reference>
<evidence type="ECO:0000313" key="1">
    <source>
        <dbReference type="EMBL" id="APP30828.1"/>
    </source>
</evidence>
<evidence type="ECO:0000313" key="3">
    <source>
        <dbReference type="Proteomes" id="UP000072389"/>
    </source>
</evidence>
<sequence>MNANHYIQLAREFRKSNSEPILASQKIEHLARYIKLHPKIGAYEDYIRKLPLGSRLPRGKYFKGRKAGDNIRVMDEYWSMFNQLRNESLIPNQNDALSN</sequence>
<evidence type="ECO:0000313" key="4">
    <source>
        <dbReference type="Proteomes" id="UP000315888"/>
    </source>
</evidence>
<dbReference type="EMBL" id="VHGY01000036">
    <property type="protein sequence ID" value="TPU62301.1"/>
    <property type="molecule type" value="Genomic_DNA"/>
</dbReference>
<dbReference type="AlphaFoldDB" id="A0A1E3M5J7"/>
<reference evidence="1" key="3">
    <citation type="submission" date="2016-12" db="EMBL/GenBank/DDBJ databases">
        <authorList>
            <person name="Singh M."/>
            <person name="Fernando D."/>
            <person name="Kumar A."/>
        </authorList>
    </citation>
    <scope>NUCLEOTIDE SEQUENCE</scope>
    <source>
        <strain evidence="1">ATCC 17978-VU</strain>
    </source>
</reference>
<dbReference type="RefSeq" id="WP_000993275.1">
    <property type="nucleotide sequence ID" value="NZ_CAUZCA010000010.1"/>
</dbReference>
<protein>
    <submittedName>
        <fullName evidence="2">Uncharacterized protein</fullName>
    </submittedName>
</protein>
<dbReference type="EMBL" id="CP018664">
    <property type="protein sequence ID" value="APP30828.1"/>
    <property type="molecule type" value="Genomic_DNA"/>
</dbReference>
<evidence type="ECO:0000313" key="2">
    <source>
        <dbReference type="EMBL" id="TPU62301.1"/>
    </source>
</evidence>
<dbReference type="Proteomes" id="UP000072389">
    <property type="component" value="Chromosome"/>
</dbReference>
<name>A0A1E3M5J7_ACIBA</name>
<proteinExistence type="predicted"/>
<reference evidence="2 4" key="4">
    <citation type="submission" date="2019-06" db="EMBL/GenBank/DDBJ databases">
        <title>A Diverse Panel of Clinical Acinetobacter baumannii for Research Use.</title>
        <authorList>
            <person name="Mcgann P."/>
            <person name="Snesrud E."/>
            <person name="Galac M.R."/>
        </authorList>
    </citation>
    <scope>NUCLEOTIDE SEQUENCE [LARGE SCALE GENOMIC DNA]</scope>
    <source>
        <strain evidence="2 4">MRSN14237</strain>
    </source>
</reference>
<accession>A0A1E3M5J7</accession>
<organism evidence="2 4">
    <name type="scientific">Acinetobacter baumannii</name>
    <dbReference type="NCBI Taxonomy" id="470"/>
    <lineage>
        <taxon>Bacteria</taxon>
        <taxon>Pseudomonadati</taxon>
        <taxon>Pseudomonadota</taxon>
        <taxon>Gammaproteobacteria</taxon>
        <taxon>Moraxellales</taxon>
        <taxon>Moraxellaceae</taxon>
        <taxon>Acinetobacter</taxon>
        <taxon>Acinetobacter calcoaceticus/baumannii complex</taxon>
    </lineage>
</organism>
<dbReference type="Proteomes" id="UP000315888">
    <property type="component" value="Unassembled WGS sequence"/>
</dbReference>
<reference evidence="1 3" key="1">
    <citation type="journal article" date="2014" name="Antimicrob. Agents Chemother.">
        <title>Triclosan can select for an AdeIJK-overexpressing mutant of Acinetobacter baumannii ATCC 17978 that displays reduced susceptibility to multiple antibiotics.</title>
        <authorList>
            <person name="Fernando D.M."/>
            <person name="Xu W."/>
            <person name="Loewen P.C."/>
            <person name="Zhanel G.G."/>
            <person name="Kumar A."/>
        </authorList>
    </citation>
    <scope>NUCLEOTIDE SEQUENCE [LARGE SCALE GENOMIC DNA]</scope>
    <source>
        <strain evidence="3">ATCC 17978</strain>
        <strain evidence="1">ATCC 17978-VU</strain>
    </source>
</reference>
<gene>
    <name evidence="1" type="ORF">AUO97_08395</name>
    <name evidence="2" type="ORF">FJU42_13625</name>
</gene>